<keyword evidence="3" id="KW-1185">Reference proteome</keyword>
<accession>A0AAV7UIN6</accession>
<feature type="compositionally biased region" description="Low complexity" evidence="1">
    <location>
        <begin position="103"/>
        <end position="118"/>
    </location>
</feature>
<comment type="caution">
    <text evidence="2">The sequence shown here is derived from an EMBL/GenBank/DDBJ whole genome shotgun (WGS) entry which is preliminary data.</text>
</comment>
<organism evidence="2 3">
    <name type="scientific">Pleurodeles waltl</name>
    <name type="common">Iberian ribbed newt</name>
    <dbReference type="NCBI Taxonomy" id="8319"/>
    <lineage>
        <taxon>Eukaryota</taxon>
        <taxon>Metazoa</taxon>
        <taxon>Chordata</taxon>
        <taxon>Craniata</taxon>
        <taxon>Vertebrata</taxon>
        <taxon>Euteleostomi</taxon>
        <taxon>Amphibia</taxon>
        <taxon>Batrachia</taxon>
        <taxon>Caudata</taxon>
        <taxon>Salamandroidea</taxon>
        <taxon>Salamandridae</taxon>
        <taxon>Pleurodelinae</taxon>
        <taxon>Pleurodeles</taxon>
    </lineage>
</organism>
<gene>
    <name evidence="2" type="ORF">NDU88_005396</name>
</gene>
<dbReference type="AlphaFoldDB" id="A0AAV7UIN6"/>
<evidence type="ECO:0000313" key="2">
    <source>
        <dbReference type="EMBL" id="KAJ1188637.1"/>
    </source>
</evidence>
<proteinExistence type="predicted"/>
<evidence type="ECO:0000256" key="1">
    <source>
        <dbReference type="SAM" id="MobiDB-lite"/>
    </source>
</evidence>
<feature type="region of interest" description="Disordered" evidence="1">
    <location>
        <begin position="1"/>
        <end position="173"/>
    </location>
</feature>
<sequence length="173" mass="18913">MPLEAHRWRGRGFGRQDGGRTLRVRWTPPSSAQEGRPLPYPKTSARWSPRVPHSLENLRGEETRRKEAWTRPRASQDRDWGRGAICGLPLRPPRRSGTGHWTSPGSAGRRSREGSASSTPPRRCEVGDPAGRRATALAAVGPTSPPGLKPALEPGPARRRRRAGVEAGSSEPD</sequence>
<dbReference type="EMBL" id="JANPWB010000005">
    <property type="protein sequence ID" value="KAJ1188637.1"/>
    <property type="molecule type" value="Genomic_DNA"/>
</dbReference>
<evidence type="ECO:0000313" key="3">
    <source>
        <dbReference type="Proteomes" id="UP001066276"/>
    </source>
</evidence>
<reference evidence="2" key="1">
    <citation type="journal article" date="2022" name="bioRxiv">
        <title>Sequencing and chromosome-scale assembly of the giantPleurodeles waltlgenome.</title>
        <authorList>
            <person name="Brown T."/>
            <person name="Elewa A."/>
            <person name="Iarovenko S."/>
            <person name="Subramanian E."/>
            <person name="Araus A.J."/>
            <person name="Petzold A."/>
            <person name="Susuki M."/>
            <person name="Suzuki K.-i.T."/>
            <person name="Hayashi T."/>
            <person name="Toyoda A."/>
            <person name="Oliveira C."/>
            <person name="Osipova E."/>
            <person name="Leigh N.D."/>
            <person name="Simon A."/>
            <person name="Yun M.H."/>
        </authorList>
    </citation>
    <scope>NUCLEOTIDE SEQUENCE</scope>
    <source>
        <strain evidence="2">20211129_DDA</strain>
        <tissue evidence="2">Liver</tissue>
    </source>
</reference>
<dbReference type="Proteomes" id="UP001066276">
    <property type="component" value="Chromosome 3_1"/>
</dbReference>
<protein>
    <submittedName>
        <fullName evidence="2">Uncharacterized protein</fullName>
    </submittedName>
</protein>
<name>A0AAV7UIN6_PLEWA</name>
<feature type="compositionally biased region" description="Basic and acidic residues" evidence="1">
    <location>
        <begin position="56"/>
        <end position="81"/>
    </location>
</feature>